<dbReference type="InterPro" id="IPR008147">
    <property type="entry name" value="Gln_synt_N"/>
</dbReference>
<gene>
    <name evidence="10" type="ORF">COT26_02505</name>
</gene>
<dbReference type="Gene3D" id="3.30.590.10">
    <property type="entry name" value="Glutamine synthetase/guanido kinase, catalytic domain"/>
    <property type="match status" value="1"/>
</dbReference>
<dbReference type="Proteomes" id="UP000236845">
    <property type="component" value="Unassembled WGS sequence"/>
</dbReference>
<evidence type="ECO:0000256" key="4">
    <source>
        <dbReference type="ARBA" id="ARBA00022840"/>
    </source>
</evidence>
<keyword evidence="5" id="KW-0460">Magnesium</keyword>
<accession>A0A2H0YQ27</accession>
<dbReference type="InterPro" id="IPR036651">
    <property type="entry name" value="Gln_synt_N_sf"/>
</dbReference>
<keyword evidence="3" id="KW-0547">Nucleotide-binding</keyword>
<evidence type="ECO:0000259" key="9">
    <source>
        <dbReference type="PROSITE" id="PS51987"/>
    </source>
</evidence>
<keyword evidence="2" id="KW-0436">Ligase</keyword>
<dbReference type="Pfam" id="PF03951">
    <property type="entry name" value="Gln-synt_N"/>
    <property type="match status" value="1"/>
</dbReference>
<evidence type="ECO:0000256" key="6">
    <source>
        <dbReference type="PROSITE-ProRule" id="PRU01330"/>
    </source>
</evidence>
<sequence>MSGIKHFRLIFSNVIGDIKEMGIDAAEIIDVLESGQGFDGSSIEGFVRLEESDLMAFPSLGSFRVLPASVSGINQPVGIFFCNIRTTDGRPFPGDPRQCLKRALKKARRLGYTFNVGPEIEFFIFKDKDSPFPLDRQGYFDASCEGPGKILGEIVDVLTQIGIRGECAHHEVAPSQFEIDVKYRDVLTMADQVMLIRWVTKRVAEKYGLYATFLPKPIFGENGSGMHTHMSLFKGDRNAFFSPTGNYNLSRIAQYFIGGLMRFVQEFCLVTNQTVNSYKRIVPGYEAPCYISVGSRNRSSLIRVPGYRQGKEESTRIELRNPDPACNPYLAFAVMLSAGLEGINQKMRPDKPIEENIFEMSPGNRRRNHIKILPGSLKEAIEFAENSHFLKQALGPHIFTALLNNKRTEWEDYRTHVSEWEIEHLMERY</sequence>
<dbReference type="GO" id="GO:0004356">
    <property type="term" value="F:glutamine synthetase activity"/>
    <property type="evidence" value="ECO:0007669"/>
    <property type="project" value="InterPro"/>
</dbReference>
<name>A0A2H0YQ27_9BACT</name>
<dbReference type="InterPro" id="IPR014746">
    <property type="entry name" value="Gln_synth/guanido_kin_cat_dom"/>
</dbReference>
<feature type="domain" description="GS beta-grasp" evidence="8">
    <location>
        <begin position="2"/>
        <end position="89"/>
    </location>
</feature>
<evidence type="ECO:0000313" key="10">
    <source>
        <dbReference type="EMBL" id="PIS40597.1"/>
    </source>
</evidence>
<dbReference type="GO" id="GO:0006542">
    <property type="term" value="P:glutamine biosynthetic process"/>
    <property type="evidence" value="ECO:0007669"/>
    <property type="project" value="InterPro"/>
</dbReference>
<evidence type="ECO:0000256" key="7">
    <source>
        <dbReference type="RuleBase" id="RU000384"/>
    </source>
</evidence>
<evidence type="ECO:0000256" key="3">
    <source>
        <dbReference type="ARBA" id="ARBA00022741"/>
    </source>
</evidence>
<dbReference type="AlphaFoldDB" id="A0A2H0YQ27"/>
<dbReference type="PROSITE" id="PS00181">
    <property type="entry name" value="GLNA_ATP"/>
    <property type="match status" value="1"/>
</dbReference>
<evidence type="ECO:0000313" key="11">
    <source>
        <dbReference type="Proteomes" id="UP000236845"/>
    </source>
</evidence>
<evidence type="ECO:0000256" key="5">
    <source>
        <dbReference type="ARBA" id="ARBA00022842"/>
    </source>
</evidence>
<dbReference type="SUPFAM" id="SSF54368">
    <property type="entry name" value="Glutamine synthetase, N-terminal domain"/>
    <property type="match status" value="1"/>
</dbReference>
<dbReference type="Pfam" id="PF00120">
    <property type="entry name" value="Gln-synt_C"/>
    <property type="match status" value="1"/>
</dbReference>
<evidence type="ECO:0000256" key="2">
    <source>
        <dbReference type="ARBA" id="ARBA00022598"/>
    </source>
</evidence>
<dbReference type="PANTHER" id="PTHR43785">
    <property type="entry name" value="GAMMA-GLUTAMYLPUTRESCINE SYNTHETASE"/>
    <property type="match status" value="1"/>
</dbReference>
<evidence type="ECO:0000259" key="8">
    <source>
        <dbReference type="PROSITE" id="PS51986"/>
    </source>
</evidence>
<dbReference type="PROSITE" id="PS51987">
    <property type="entry name" value="GS_CATALYTIC"/>
    <property type="match status" value="1"/>
</dbReference>
<dbReference type="GO" id="GO:0005524">
    <property type="term" value="F:ATP binding"/>
    <property type="evidence" value="ECO:0007669"/>
    <property type="project" value="UniProtKB-KW"/>
</dbReference>
<dbReference type="EMBL" id="PEXW01000056">
    <property type="protein sequence ID" value="PIS40597.1"/>
    <property type="molecule type" value="Genomic_DNA"/>
</dbReference>
<comment type="cofactor">
    <cofactor evidence="1">
        <name>Mg(2+)</name>
        <dbReference type="ChEBI" id="CHEBI:18420"/>
    </cofactor>
</comment>
<dbReference type="Gene3D" id="3.10.20.70">
    <property type="entry name" value="Glutamine synthetase, N-terminal domain"/>
    <property type="match status" value="1"/>
</dbReference>
<comment type="similarity">
    <text evidence="6 7">Belongs to the glutamine synthetase family.</text>
</comment>
<organism evidence="10 11">
    <name type="scientific">Candidatus Kerfeldbacteria bacterium CG08_land_8_20_14_0_20_43_14</name>
    <dbReference type="NCBI Taxonomy" id="2014246"/>
    <lineage>
        <taxon>Bacteria</taxon>
        <taxon>Candidatus Kerfeldiibacteriota</taxon>
    </lineage>
</organism>
<dbReference type="SUPFAM" id="SSF55931">
    <property type="entry name" value="Glutamine synthetase/guanido kinase"/>
    <property type="match status" value="1"/>
</dbReference>
<dbReference type="InterPro" id="IPR027303">
    <property type="entry name" value="Gln_synth_gly_rich_site"/>
</dbReference>
<dbReference type="SMART" id="SM01230">
    <property type="entry name" value="Gln-synt_C"/>
    <property type="match status" value="1"/>
</dbReference>
<dbReference type="PROSITE" id="PS51986">
    <property type="entry name" value="GS_BETA_GRASP"/>
    <property type="match status" value="1"/>
</dbReference>
<reference evidence="11" key="1">
    <citation type="submission" date="2017-09" db="EMBL/GenBank/DDBJ databases">
        <title>Depth-based differentiation of microbial function through sediment-hosted aquifers and enrichment of novel symbionts in the deep terrestrial subsurface.</title>
        <authorList>
            <person name="Probst A.J."/>
            <person name="Ladd B."/>
            <person name="Jarett J.K."/>
            <person name="Geller-Mcgrath D.E."/>
            <person name="Sieber C.M.K."/>
            <person name="Emerson J.B."/>
            <person name="Anantharaman K."/>
            <person name="Thomas B.C."/>
            <person name="Malmstrom R."/>
            <person name="Stieglmeier M."/>
            <person name="Klingl A."/>
            <person name="Woyke T."/>
            <person name="Ryan C.M."/>
            <person name="Banfield J.F."/>
        </authorList>
    </citation>
    <scope>NUCLEOTIDE SEQUENCE [LARGE SCALE GENOMIC DNA]</scope>
</reference>
<comment type="caution">
    <text evidence="10">The sequence shown here is derived from an EMBL/GenBank/DDBJ whole genome shotgun (WGS) entry which is preliminary data.</text>
</comment>
<dbReference type="PANTHER" id="PTHR43785:SF12">
    <property type="entry name" value="TYPE-1 GLUTAMINE SYNTHETASE 2"/>
    <property type="match status" value="1"/>
</dbReference>
<protein>
    <submittedName>
        <fullName evidence="10">Glutamine synthetase</fullName>
    </submittedName>
</protein>
<evidence type="ECO:0000256" key="1">
    <source>
        <dbReference type="ARBA" id="ARBA00001946"/>
    </source>
</evidence>
<proteinExistence type="inferred from homology"/>
<keyword evidence="4" id="KW-0067">ATP-binding</keyword>
<feature type="domain" description="GS catalytic" evidence="9">
    <location>
        <begin position="96"/>
        <end position="429"/>
    </location>
</feature>
<dbReference type="InterPro" id="IPR008146">
    <property type="entry name" value="Gln_synth_cat_dom"/>
</dbReference>